<dbReference type="KEGG" id="nli:G3M70_07905"/>
<organism evidence="1 2">
    <name type="scientific">Candidatus Nitronauta litoralis</name>
    <dbReference type="NCBI Taxonomy" id="2705533"/>
    <lineage>
        <taxon>Bacteria</taxon>
        <taxon>Pseudomonadati</taxon>
        <taxon>Nitrospinota/Tectimicrobiota group</taxon>
        <taxon>Nitrospinota</taxon>
        <taxon>Nitrospinia</taxon>
        <taxon>Nitrospinales</taxon>
        <taxon>Nitrospinaceae</taxon>
        <taxon>Candidatus Nitronauta</taxon>
    </lineage>
</organism>
<dbReference type="AlphaFoldDB" id="A0A7T0BVU0"/>
<gene>
    <name evidence="1" type="ORF">G3M70_07905</name>
</gene>
<proteinExistence type="predicted"/>
<name>A0A7T0BVU0_9BACT</name>
<sequence length="62" mass="7485">MRSWKKTLRSANGRIWGRTWNEPINRHQMDDLVYNVAQAIMPKEQADNNHRPAYKQLFFIKL</sequence>
<protein>
    <submittedName>
        <fullName evidence="1">Uncharacterized protein</fullName>
    </submittedName>
</protein>
<evidence type="ECO:0000313" key="1">
    <source>
        <dbReference type="EMBL" id="QPJ61808.1"/>
    </source>
</evidence>
<evidence type="ECO:0000313" key="2">
    <source>
        <dbReference type="Proteomes" id="UP000594688"/>
    </source>
</evidence>
<accession>A0A7T0BVU0</accession>
<reference evidence="1 2" key="1">
    <citation type="submission" date="2020-02" db="EMBL/GenBank/DDBJ databases">
        <title>Genomic and physiological characterization of two novel Nitrospinaceae genera.</title>
        <authorList>
            <person name="Mueller A.J."/>
            <person name="Jung M.-Y."/>
            <person name="Strachan C.R."/>
            <person name="Herbold C.W."/>
            <person name="Kirkegaard R.H."/>
            <person name="Daims H."/>
        </authorList>
    </citation>
    <scope>NUCLEOTIDE SEQUENCE [LARGE SCALE GENOMIC DNA]</scope>
    <source>
        <strain evidence="1">EB</strain>
    </source>
</reference>
<dbReference type="EMBL" id="CP048685">
    <property type="protein sequence ID" value="QPJ61808.1"/>
    <property type="molecule type" value="Genomic_DNA"/>
</dbReference>
<dbReference type="Proteomes" id="UP000594688">
    <property type="component" value="Chromosome"/>
</dbReference>